<keyword evidence="2 5" id="KW-0645">Protease</keyword>
<dbReference type="Gene3D" id="3.30.2320.10">
    <property type="entry name" value="hypothetical protein PF0899 domain"/>
    <property type="match status" value="1"/>
</dbReference>
<proteinExistence type="predicted"/>
<evidence type="ECO:0000259" key="4">
    <source>
        <dbReference type="Pfam" id="PF04586"/>
    </source>
</evidence>
<evidence type="ECO:0000313" key="6">
    <source>
        <dbReference type="Proteomes" id="UP000251211"/>
    </source>
</evidence>
<dbReference type="Gene3D" id="3.30.2400.10">
    <property type="entry name" value="Major capsid protein gp5"/>
    <property type="match status" value="1"/>
</dbReference>
<dbReference type="NCBIfam" id="TIGR01543">
    <property type="entry name" value="proheadase_HK97"/>
    <property type="match status" value="1"/>
</dbReference>
<evidence type="ECO:0000313" key="5">
    <source>
        <dbReference type="EMBL" id="SPZ41626.1"/>
    </source>
</evidence>
<keyword evidence="3" id="KW-0378">Hydrolase</keyword>
<evidence type="ECO:0000256" key="2">
    <source>
        <dbReference type="ARBA" id="ARBA00022670"/>
    </source>
</evidence>
<dbReference type="InterPro" id="IPR054613">
    <property type="entry name" value="Peptidase_S78_dom"/>
</dbReference>
<evidence type="ECO:0000256" key="3">
    <source>
        <dbReference type="ARBA" id="ARBA00022801"/>
    </source>
</evidence>
<evidence type="ECO:0000256" key="1">
    <source>
        <dbReference type="ARBA" id="ARBA00022612"/>
    </source>
</evidence>
<keyword evidence="1" id="KW-1188">Viral release from host cell</keyword>
<dbReference type="Pfam" id="PF25209">
    <property type="entry name" value="Phage_capsid_4"/>
    <property type="match status" value="1"/>
</dbReference>
<dbReference type="AlphaFoldDB" id="A0AB38FJE7"/>
<dbReference type="RefSeq" id="WP_112301361.1">
    <property type="nucleotide sequence ID" value="NZ_QTTP01000001.1"/>
</dbReference>
<protein>
    <submittedName>
        <fullName evidence="5">Phage prohead protease, HK97 family</fullName>
    </submittedName>
</protein>
<dbReference type="SUPFAM" id="SSF56563">
    <property type="entry name" value="Major capsid protein gp5"/>
    <property type="match status" value="1"/>
</dbReference>
<dbReference type="EMBL" id="UAUI01000023">
    <property type="protein sequence ID" value="SPZ41626.1"/>
    <property type="molecule type" value="Genomic_DNA"/>
</dbReference>
<dbReference type="Pfam" id="PF04586">
    <property type="entry name" value="Peptidase_S78"/>
    <property type="match status" value="1"/>
</dbReference>
<accession>A0AB38FJE7</accession>
<dbReference type="GO" id="GO:0008233">
    <property type="term" value="F:peptidase activity"/>
    <property type="evidence" value="ECO:0007669"/>
    <property type="project" value="UniProtKB-KW"/>
</dbReference>
<dbReference type="GO" id="GO:0006508">
    <property type="term" value="P:proteolysis"/>
    <property type="evidence" value="ECO:0007669"/>
    <property type="project" value="UniProtKB-KW"/>
</dbReference>
<dbReference type="Proteomes" id="UP000251211">
    <property type="component" value="Unassembled WGS sequence"/>
</dbReference>
<reference evidence="5 6" key="1">
    <citation type="submission" date="2018-06" db="EMBL/GenBank/DDBJ databases">
        <authorList>
            <consortium name="Pathogen Informatics"/>
            <person name="Doyle S."/>
        </authorList>
    </citation>
    <scope>NUCLEOTIDE SEQUENCE [LARGE SCALE GENOMIC DNA]</scope>
    <source>
        <strain evidence="5 6">NCTC13229</strain>
    </source>
</reference>
<name>A0AB38FJE7_RHOWR</name>
<comment type="caution">
    <text evidence="5">The sequence shown here is derived from an EMBL/GenBank/DDBJ whole genome shotgun (WGS) entry which is preliminary data.</text>
</comment>
<organism evidence="5 6">
    <name type="scientific">Rhodococcus wratislaviensis</name>
    <name type="common">Tsukamurella wratislaviensis</name>
    <dbReference type="NCBI Taxonomy" id="44752"/>
    <lineage>
        <taxon>Bacteria</taxon>
        <taxon>Bacillati</taxon>
        <taxon>Actinomycetota</taxon>
        <taxon>Actinomycetes</taxon>
        <taxon>Mycobacteriales</taxon>
        <taxon>Nocardiaceae</taxon>
        <taxon>Rhodococcus</taxon>
    </lineage>
</organism>
<sequence>MEIRNVEFEVRIADEQTRSVSGLAVPYGQTINIGGFQERVERGAFDTTQSVPLLWGHDHKEIPIGKVTALRDTEAGLEIDAQLNETTRGKDAYIALKNGDVNKFSIGFLPVESRNEDDVIVRTKATLKEVSVVNFPAYEQASVTSVREADTKDKENKNMTDNVNDYSAEIGDVRDAVADLSRKFDRINEADNSHAALDQYRTGGEFLKGLHEGEDTAREIFTRDFATSTDADNIRPSWMNKNLKLVEKQRIVKGLFDSAPLPQARNSVEYPFVKAQTGTVGVQAAEGDNLNYLKLEIDTGTALVKTYGGYSSLSRQAIERSDVNYLDAVLRFQTVAYANATEAAVQAALLAASGVNSVELGGANNAAHTAAQYIEAIVAAQAAIEDNSTLGLTADFILVARDVATKLALIVDTTGRPIFAVNNDGANTFGTLPLNGKLAGVINGLPMVVGKNLTSGTIIVAAREALVTLESPGAPFRLQDENVVNLTKDFSLYGYMAIETPDVKAITKIVDAS</sequence>
<feature type="domain" description="Prohead serine protease" evidence="4">
    <location>
        <begin position="8"/>
        <end position="150"/>
    </location>
</feature>
<dbReference type="InterPro" id="IPR006433">
    <property type="entry name" value="Prohead_protease"/>
</dbReference>
<gene>
    <name evidence="5" type="ORF">NCTC13229_05137</name>
</gene>